<dbReference type="Proteomes" id="UP000184694">
    <property type="component" value="Unassembled WGS sequence"/>
</dbReference>
<dbReference type="PANTHER" id="PTHR42792:SF2">
    <property type="entry name" value="FLAGELLIN"/>
    <property type="match status" value="1"/>
</dbReference>
<sequence length="658" mass="70335">MSLVINNNLMAVNATRNLNESYGKLATSTRRLSSGLRVGTAADDAAGLAMRELMRADIKTLGQGLRNANDGISMIQTADGALGVIDAKLIRMKELAEQAATGTYTDVQRKMIDQEYQLMAKEITRIAQDTDFNSRKLLAGSGEDIEVEKSVAQAIAGQTKAATKIRSDGNTETWGVDGPTSEKIVAAAADGFGAQTTDGNNITTFARPTATIADKAFDYTARSGLVEVNNIVDQATTDEAKIDMNTGEILSGFTDIKSSIATTSYKGDTVIVEKRAPGGEWADITKQVDAGTVTTDNGDEVRITVTKDDGSIVRDTFSNTDNQFDLKAVAAGTDYTIETKAASKTSIKVTSEVAAQKSFEHTSKTGATVTNEAVSKFSDKASATLTHNGRTGELDQVSKVNSSASSSYGTEKRPVKEFEIETFNETTNTWEKVSLGDTPGNTADLPAAVKKFRITADFGNGQKVRDTFSNNTNGKFTFTKTGYGLKLGMTDTVKDEAAKPATIGIQPQKSTTQIKVKSEDLVVVNIHFGSGSQTTDSYDTYINMASAKSLGVGQAAGDSVETKENAKKALDNLTIAIRRKDEIRAEIGSTQNRLAATIENVSIQKENLQASESRISDVDVATEMTEFNKVQIMTNAAVSMLAQANSLPKMAQKLLDAR</sequence>
<dbReference type="Gene3D" id="1.20.1330.10">
    <property type="entry name" value="f41 fragment of flagellin, N-terminal domain"/>
    <property type="match status" value="2"/>
</dbReference>
<keyword evidence="6" id="KW-0282">Flagellum</keyword>
<dbReference type="InterPro" id="IPR001492">
    <property type="entry name" value="Flagellin"/>
</dbReference>
<dbReference type="STRING" id="1121457.SAMN02745161_2451"/>
<comment type="subcellular location">
    <subcellularLocation>
        <location evidence="3">Secreted</location>
    </subcellularLocation>
    <subcellularLocation>
        <location evidence="3">Bacterial flagellum</location>
    </subcellularLocation>
</comment>
<keyword evidence="6" id="KW-0966">Cell projection</keyword>
<comment type="function">
    <text evidence="3">Flagellin is the subunit protein which polymerizes to form the filaments of bacterial flagella.</text>
</comment>
<keyword evidence="6" id="KW-0969">Cilium</keyword>
<evidence type="ECO:0000256" key="1">
    <source>
        <dbReference type="ARBA" id="ARBA00005709"/>
    </source>
</evidence>
<accession>A0A1N6I6D4</accession>
<proteinExistence type="inferred from homology"/>
<reference evidence="7" key="1">
    <citation type="submission" date="2016-11" db="EMBL/GenBank/DDBJ databases">
        <authorList>
            <person name="Varghese N."/>
            <person name="Submissions S."/>
        </authorList>
    </citation>
    <scope>NUCLEOTIDE SEQUENCE [LARGE SCALE GENOMIC DNA]</scope>
    <source>
        <strain evidence="7">DSM 17456</strain>
    </source>
</reference>
<organism evidence="6 7">
    <name type="scientific">Halodesulfovibrio marinisediminis DSM 17456</name>
    <dbReference type="NCBI Taxonomy" id="1121457"/>
    <lineage>
        <taxon>Bacteria</taxon>
        <taxon>Pseudomonadati</taxon>
        <taxon>Thermodesulfobacteriota</taxon>
        <taxon>Desulfovibrionia</taxon>
        <taxon>Desulfovibrionales</taxon>
        <taxon>Desulfovibrionaceae</taxon>
        <taxon>Halodesulfovibrio</taxon>
    </lineage>
</organism>
<keyword evidence="2 3" id="KW-0975">Bacterial flagellum</keyword>
<dbReference type="GO" id="GO:0005576">
    <property type="term" value="C:extracellular region"/>
    <property type="evidence" value="ECO:0007669"/>
    <property type="project" value="UniProtKB-SubCell"/>
</dbReference>
<feature type="domain" description="Flagellin N-terminal" evidence="4">
    <location>
        <begin position="5"/>
        <end position="141"/>
    </location>
</feature>
<evidence type="ECO:0000313" key="6">
    <source>
        <dbReference type="EMBL" id="SIO27564.1"/>
    </source>
</evidence>
<dbReference type="InterPro" id="IPR001029">
    <property type="entry name" value="Flagellin_N"/>
</dbReference>
<name>A0A1N6I6D4_9BACT</name>
<dbReference type="SUPFAM" id="SSF64518">
    <property type="entry name" value="Phase 1 flagellin"/>
    <property type="match status" value="2"/>
</dbReference>
<evidence type="ECO:0000313" key="7">
    <source>
        <dbReference type="Proteomes" id="UP000184694"/>
    </source>
</evidence>
<keyword evidence="3" id="KW-0964">Secreted</keyword>
<comment type="similarity">
    <text evidence="1 3">Belongs to the bacterial flagellin family.</text>
</comment>
<dbReference type="GO" id="GO:0009288">
    <property type="term" value="C:bacterial-type flagellum"/>
    <property type="evidence" value="ECO:0007669"/>
    <property type="project" value="UniProtKB-SubCell"/>
</dbReference>
<evidence type="ECO:0000256" key="3">
    <source>
        <dbReference type="RuleBase" id="RU362073"/>
    </source>
</evidence>
<dbReference type="InterPro" id="IPR046358">
    <property type="entry name" value="Flagellin_C"/>
</dbReference>
<dbReference type="GO" id="GO:0005198">
    <property type="term" value="F:structural molecule activity"/>
    <property type="evidence" value="ECO:0007669"/>
    <property type="project" value="UniProtKB-UniRule"/>
</dbReference>
<gene>
    <name evidence="6" type="ORF">SAMN02745161_2451</name>
</gene>
<evidence type="ECO:0000256" key="2">
    <source>
        <dbReference type="ARBA" id="ARBA00023143"/>
    </source>
</evidence>
<evidence type="ECO:0000259" key="5">
    <source>
        <dbReference type="Pfam" id="PF00700"/>
    </source>
</evidence>
<feature type="domain" description="Flagellin C-terminal" evidence="5">
    <location>
        <begin position="571"/>
        <end position="651"/>
    </location>
</feature>
<keyword evidence="7" id="KW-1185">Reference proteome</keyword>
<dbReference type="EMBL" id="FSRG01000006">
    <property type="protein sequence ID" value="SIO27564.1"/>
    <property type="molecule type" value="Genomic_DNA"/>
</dbReference>
<dbReference type="PANTHER" id="PTHR42792">
    <property type="entry name" value="FLAGELLIN"/>
    <property type="match status" value="1"/>
</dbReference>
<evidence type="ECO:0000259" key="4">
    <source>
        <dbReference type="Pfam" id="PF00669"/>
    </source>
</evidence>
<dbReference type="InterPro" id="IPR042187">
    <property type="entry name" value="Flagellin_C_sub2"/>
</dbReference>
<dbReference type="Pfam" id="PF00700">
    <property type="entry name" value="Flagellin_C"/>
    <property type="match status" value="1"/>
</dbReference>
<dbReference type="PRINTS" id="PR00207">
    <property type="entry name" value="FLAGELLIN"/>
</dbReference>
<protein>
    <recommendedName>
        <fullName evidence="3">Flagellin</fullName>
    </recommendedName>
</protein>
<dbReference type="Pfam" id="PF00669">
    <property type="entry name" value="Flagellin_N"/>
    <property type="match status" value="1"/>
</dbReference>
<dbReference type="Gene3D" id="6.10.10.10">
    <property type="entry name" value="Flagellar export chaperone, C-terminal domain"/>
    <property type="match status" value="1"/>
</dbReference>
<dbReference type="AlphaFoldDB" id="A0A1N6I6D4"/>
<dbReference type="Gene3D" id="3.30.70.2120">
    <property type="match status" value="1"/>
</dbReference>